<dbReference type="NCBIfam" id="TIGR00021">
    <property type="entry name" value="rpiA"/>
    <property type="match status" value="2"/>
</dbReference>
<dbReference type="Gene3D" id="3.40.50.1360">
    <property type="match status" value="2"/>
</dbReference>
<dbReference type="EMBL" id="JAATIQ010000139">
    <property type="protein sequence ID" value="KAF4378168.1"/>
    <property type="molecule type" value="Genomic_DNA"/>
</dbReference>
<comment type="catalytic activity">
    <reaction evidence="1">
        <text>aldehydo-D-ribose 5-phosphate = D-ribulose 5-phosphate</text>
        <dbReference type="Rhea" id="RHEA:14657"/>
        <dbReference type="ChEBI" id="CHEBI:58121"/>
        <dbReference type="ChEBI" id="CHEBI:58273"/>
        <dbReference type="EC" id="5.3.1.6"/>
    </reaction>
</comment>
<evidence type="ECO:0000256" key="4">
    <source>
        <dbReference type="ARBA" id="ARBA00011959"/>
    </source>
</evidence>
<dbReference type="UniPathway" id="UPA00115">
    <property type="reaction ID" value="UER00412"/>
</dbReference>
<sequence length="729" mass="80122">MAIHFIGSEQSAMEKGILAPSSSLPPPVILTQDELKKIAAYKAVEYVESGMVLGLGTGSTAKHAVARIGELLHQGKLKNIVGIPTSKMTHEQAVSVGIPLSDLDSHPVLDLAIDGADEVDPYLNLVKGRGGSLLREKMVEGACKKFVVIVDETKMVKHLGGSGLAMPVEIIPFCWKFTAQRLQNLFEDAGCVAKLRTFGEKVEPFVTDNGNYIVDLYFKKDIGDLKVASDSILRLAGVVEHGMFLDMATTVIIAGELGVTVKNKYGFIGYNSSIPTQIVLLYPCLHCSMRQLTSILVGSCKSAMELWRKKETDVLRTVLRQRWREYHAFHSTDIKPDKLMGVINSSSKTHFNVNKNDITKVLLRNNEFTLLHQRQNSRECTVRPWSHSQFMRNYCANTRTPSLVRSISSQAPKEPRKKANETKKDISTVEDPFDSPTYNIPEKPLSFTEGSSYSLLIIAGLGVTAASAYAVSKEFIFEPKEYKIFGKALKRVQDDVEDELKKIAAYKAVEYVESGMVLGLGTGSTAKHAVARIGELLHQGKLKNIVGIPTSKMTHEQAVSVGIPLSDLDSHPVLDLAIDGADEVDPYLNLVKGRGGSLLREKMVEGACKKFVVIVDETKMVKHLGGSGLAMPVEIIPFCWKFTAQRLQNLFEDAGCVAKLRTFGEKVEPFVTDNGNYIVDLYFKKDIGDLKVASDSILRLAGVVEHGMFLDMATTVIIASELGVTVKNK</sequence>
<dbReference type="FunFam" id="3.40.50.1360:FF:000001">
    <property type="entry name" value="Ribose-5-phosphate isomerase A"/>
    <property type="match status" value="2"/>
</dbReference>
<proteinExistence type="inferred from homology"/>
<dbReference type="GO" id="GO:0009052">
    <property type="term" value="P:pentose-phosphate shunt, non-oxidative branch"/>
    <property type="evidence" value="ECO:0007669"/>
    <property type="project" value="InterPro"/>
</dbReference>
<organism evidence="7 8">
    <name type="scientific">Cannabis sativa</name>
    <name type="common">Hemp</name>
    <name type="synonym">Marijuana</name>
    <dbReference type="NCBI Taxonomy" id="3483"/>
    <lineage>
        <taxon>Eukaryota</taxon>
        <taxon>Viridiplantae</taxon>
        <taxon>Streptophyta</taxon>
        <taxon>Embryophyta</taxon>
        <taxon>Tracheophyta</taxon>
        <taxon>Spermatophyta</taxon>
        <taxon>Magnoliopsida</taxon>
        <taxon>eudicotyledons</taxon>
        <taxon>Gunneridae</taxon>
        <taxon>Pentapetalae</taxon>
        <taxon>rosids</taxon>
        <taxon>fabids</taxon>
        <taxon>Rosales</taxon>
        <taxon>Cannabaceae</taxon>
        <taxon>Cannabis</taxon>
    </lineage>
</organism>
<gene>
    <name evidence="7" type="ORF">G4B88_022991</name>
</gene>
<comment type="caution">
    <text evidence="7">The sequence shown here is derived from an EMBL/GenBank/DDBJ whole genome shotgun (WGS) entry which is preliminary data.</text>
</comment>
<keyword evidence="5" id="KW-0413">Isomerase</keyword>
<feature type="compositionally biased region" description="Basic and acidic residues" evidence="6">
    <location>
        <begin position="413"/>
        <end position="427"/>
    </location>
</feature>
<dbReference type="SUPFAM" id="SSF75445">
    <property type="entry name" value="D-ribose-5-phosphate isomerase (RpiA), lid domain"/>
    <property type="match status" value="2"/>
</dbReference>
<dbReference type="CDD" id="cd01398">
    <property type="entry name" value="RPI_A"/>
    <property type="match status" value="2"/>
</dbReference>
<comment type="pathway">
    <text evidence="2">Carbohydrate degradation; pentose phosphate pathway; D-ribose 5-phosphate from D-ribulose 5-phosphate (non-oxidative stage): step 1/1.</text>
</comment>
<dbReference type="NCBIfam" id="NF001924">
    <property type="entry name" value="PRK00702.1"/>
    <property type="match status" value="2"/>
</dbReference>
<protein>
    <recommendedName>
        <fullName evidence="4">ribose-5-phosphate isomerase</fullName>
        <ecNumber evidence="4">5.3.1.6</ecNumber>
    </recommendedName>
</protein>
<dbReference type="Gene3D" id="3.30.70.260">
    <property type="match status" value="2"/>
</dbReference>
<keyword evidence="8" id="KW-1185">Reference proteome</keyword>
<dbReference type="AlphaFoldDB" id="A0A7J6G5P6"/>
<evidence type="ECO:0000256" key="2">
    <source>
        <dbReference type="ARBA" id="ARBA00004988"/>
    </source>
</evidence>
<name>A0A7J6G5P6_CANSA</name>
<evidence type="ECO:0000256" key="1">
    <source>
        <dbReference type="ARBA" id="ARBA00001713"/>
    </source>
</evidence>
<feature type="region of interest" description="Disordered" evidence="6">
    <location>
        <begin position="405"/>
        <end position="433"/>
    </location>
</feature>
<evidence type="ECO:0000313" key="7">
    <source>
        <dbReference type="EMBL" id="KAF4378168.1"/>
    </source>
</evidence>
<evidence type="ECO:0000256" key="6">
    <source>
        <dbReference type="SAM" id="MobiDB-lite"/>
    </source>
</evidence>
<dbReference type="PANTHER" id="PTHR43748:SF2">
    <property type="entry name" value="RIBOSE-5-PHOSPHATE ISOMERASE 2-RELATED"/>
    <property type="match status" value="1"/>
</dbReference>
<evidence type="ECO:0000313" key="8">
    <source>
        <dbReference type="Proteomes" id="UP000583929"/>
    </source>
</evidence>
<dbReference type="SUPFAM" id="SSF100950">
    <property type="entry name" value="NagB/RpiA/CoA transferase-like"/>
    <property type="match status" value="2"/>
</dbReference>
<dbReference type="InterPro" id="IPR037171">
    <property type="entry name" value="NagB/RpiA_transferase-like"/>
</dbReference>
<dbReference type="GO" id="GO:0004751">
    <property type="term" value="F:ribose-5-phosphate isomerase activity"/>
    <property type="evidence" value="ECO:0007669"/>
    <property type="project" value="UniProtKB-EC"/>
</dbReference>
<evidence type="ECO:0000256" key="5">
    <source>
        <dbReference type="ARBA" id="ARBA00023235"/>
    </source>
</evidence>
<dbReference type="InterPro" id="IPR020672">
    <property type="entry name" value="Ribose5P_isomerase_typA_subgr"/>
</dbReference>
<accession>A0A7J6G5P6</accession>
<dbReference type="InterPro" id="IPR004788">
    <property type="entry name" value="Ribose5P_isomerase_type_A"/>
</dbReference>
<reference evidence="7 8" key="1">
    <citation type="journal article" date="2020" name="bioRxiv">
        <title>Sequence and annotation of 42 cannabis genomes reveals extensive copy number variation in cannabinoid synthesis and pathogen resistance genes.</title>
        <authorList>
            <person name="Mckernan K.J."/>
            <person name="Helbert Y."/>
            <person name="Kane L.T."/>
            <person name="Ebling H."/>
            <person name="Zhang L."/>
            <person name="Liu B."/>
            <person name="Eaton Z."/>
            <person name="Mclaughlin S."/>
            <person name="Kingan S."/>
            <person name="Baybayan P."/>
            <person name="Concepcion G."/>
            <person name="Jordan M."/>
            <person name="Riva A."/>
            <person name="Barbazuk W."/>
            <person name="Harkins T."/>
        </authorList>
    </citation>
    <scope>NUCLEOTIDE SEQUENCE [LARGE SCALE GENOMIC DNA]</scope>
    <source>
        <strain evidence="8">cv. Jamaican Lion 4</strain>
        <tissue evidence="7">Leaf</tissue>
    </source>
</reference>
<comment type="similarity">
    <text evidence="3">Belongs to the ribose 5-phosphate isomerase family.</text>
</comment>
<dbReference type="EC" id="5.3.1.6" evidence="4"/>
<dbReference type="Pfam" id="PF06026">
    <property type="entry name" value="Rib_5-P_isom_A"/>
    <property type="match status" value="2"/>
</dbReference>
<dbReference type="PANTHER" id="PTHR43748">
    <property type="entry name" value="RIBOSE-5-PHOSPHATE ISOMERASE 3, CHLOROPLASTIC-RELATED"/>
    <property type="match status" value="1"/>
</dbReference>
<dbReference type="Proteomes" id="UP000583929">
    <property type="component" value="Unassembled WGS sequence"/>
</dbReference>
<evidence type="ECO:0000256" key="3">
    <source>
        <dbReference type="ARBA" id="ARBA00008088"/>
    </source>
</evidence>
<dbReference type="HAMAP" id="MF_00170">
    <property type="entry name" value="Rib_5P_isom_A"/>
    <property type="match status" value="2"/>
</dbReference>
<dbReference type="InterPro" id="IPR050262">
    <property type="entry name" value="Ribose-5P_isomerase"/>
</dbReference>